<reference evidence="1 2" key="1">
    <citation type="journal article" date="2022" name="Hortic Res">
        <title>A haplotype resolved chromosomal level avocado genome allows analysis of novel avocado genes.</title>
        <authorList>
            <person name="Nath O."/>
            <person name="Fletcher S.J."/>
            <person name="Hayward A."/>
            <person name="Shaw L.M."/>
            <person name="Masouleh A.K."/>
            <person name="Furtado A."/>
            <person name="Henry R.J."/>
            <person name="Mitter N."/>
        </authorList>
    </citation>
    <scope>NUCLEOTIDE SEQUENCE [LARGE SCALE GENOMIC DNA]</scope>
    <source>
        <strain evidence="2">cv. Hass</strain>
    </source>
</reference>
<comment type="caution">
    <text evidence="1">The sequence shown here is derived from an EMBL/GenBank/DDBJ whole genome shotgun (WGS) entry which is preliminary data.</text>
</comment>
<dbReference type="EMBL" id="CM056812">
    <property type="protein sequence ID" value="KAJ8617949.1"/>
    <property type="molecule type" value="Genomic_DNA"/>
</dbReference>
<name>A0ACC2K9X8_PERAE</name>
<organism evidence="1 2">
    <name type="scientific">Persea americana</name>
    <name type="common">Avocado</name>
    <dbReference type="NCBI Taxonomy" id="3435"/>
    <lineage>
        <taxon>Eukaryota</taxon>
        <taxon>Viridiplantae</taxon>
        <taxon>Streptophyta</taxon>
        <taxon>Embryophyta</taxon>
        <taxon>Tracheophyta</taxon>
        <taxon>Spermatophyta</taxon>
        <taxon>Magnoliopsida</taxon>
        <taxon>Magnoliidae</taxon>
        <taxon>Laurales</taxon>
        <taxon>Lauraceae</taxon>
        <taxon>Persea</taxon>
    </lineage>
</organism>
<protein>
    <submittedName>
        <fullName evidence="1">Uncharacterized protein</fullName>
    </submittedName>
</protein>
<evidence type="ECO:0000313" key="2">
    <source>
        <dbReference type="Proteomes" id="UP001234297"/>
    </source>
</evidence>
<proteinExistence type="predicted"/>
<evidence type="ECO:0000313" key="1">
    <source>
        <dbReference type="EMBL" id="KAJ8617949.1"/>
    </source>
</evidence>
<gene>
    <name evidence="1" type="ORF">MRB53_014135</name>
</gene>
<accession>A0ACC2K9X8</accession>
<sequence length="69" mass="7423">MPCNRNYASIGIGGVLTQPSSLLSAAVLAELLSVEIRHCDDTSNNKRPCYFGRSHLPCGGILVFQLVAF</sequence>
<dbReference type="Proteomes" id="UP001234297">
    <property type="component" value="Chromosome 4"/>
</dbReference>
<keyword evidence="2" id="KW-1185">Reference proteome</keyword>